<organism evidence="1 2">
    <name type="scientific">Keratinibaculum paraultunense</name>
    <dbReference type="NCBI Taxonomy" id="1278232"/>
    <lineage>
        <taxon>Bacteria</taxon>
        <taxon>Bacillati</taxon>
        <taxon>Bacillota</taxon>
        <taxon>Tissierellia</taxon>
        <taxon>Tissierellales</taxon>
        <taxon>Tepidimicrobiaceae</taxon>
        <taxon>Keratinibaculum</taxon>
    </lineage>
</organism>
<comment type="caution">
    <text evidence="1">The sequence shown here is derived from an EMBL/GenBank/DDBJ whole genome shotgun (WGS) entry which is preliminary data.</text>
</comment>
<reference evidence="1 2" key="1">
    <citation type="submission" date="2019-03" db="EMBL/GenBank/DDBJ databases">
        <title>Genomic Encyclopedia of Type Strains, Phase IV (KMG-IV): sequencing the most valuable type-strain genomes for metagenomic binning, comparative biology and taxonomic classification.</title>
        <authorList>
            <person name="Goeker M."/>
        </authorList>
    </citation>
    <scope>NUCLEOTIDE SEQUENCE [LARGE SCALE GENOMIC DNA]</scope>
    <source>
        <strain evidence="1 2">DSM 26752</strain>
    </source>
</reference>
<dbReference type="Proteomes" id="UP000294567">
    <property type="component" value="Unassembled WGS sequence"/>
</dbReference>
<evidence type="ECO:0008006" key="3">
    <source>
        <dbReference type="Google" id="ProtNLM"/>
    </source>
</evidence>
<gene>
    <name evidence="1" type="ORF">EDD65_11286</name>
</gene>
<protein>
    <recommendedName>
        <fullName evidence="3">Butirosin biosynthesis protein H-like</fullName>
    </recommendedName>
</protein>
<dbReference type="EMBL" id="SMAE01000012">
    <property type="protein sequence ID" value="TCS87128.1"/>
    <property type="molecule type" value="Genomic_DNA"/>
</dbReference>
<evidence type="ECO:0000313" key="1">
    <source>
        <dbReference type="EMBL" id="TCS87128.1"/>
    </source>
</evidence>
<dbReference type="OrthoDB" id="2049800at2"/>
<sequence>MKYMTFNNSCSYAGVANMLEDFNIHIEDYELAIEMKVPFIFKYDEKWGRYISGSMLQEDKYFNYYLQKLGLRFIENEFNREDALIFLHNLNNKAMLGLNINGMHAVIYCGTENGKYIFLNNRREDSNEPKYYKYDFSELRKKMNQNVAIGYIEKDIGNLRFDIKEEMENSILYLEKYRSEVKNFCTKGHDVSSLKWAMNSLFRALFLDVYSMMDIIGETELVISIAKVRLDYLNAMNLNKALNLSEYISLSELNKIIDRYREIIELEISNSSYNDGYNLNNHINL</sequence>
<accession>A0A4R3KR27</accession>
<dbReference type="AlphaFoldDB" id="A0A4R3KR27"/>
<dbReference type="RefSeq" id="WP_132029173.1">
    <property type="nucleotide sequence ID" value="NZ_CP068564.1"/>
</dbReference>
<keyword evidence="2" id="KW-1185">Reference proteome</keyword>
<name>A0A4R3KR27_9FIRM</name>
<proteinExistence type="predicted"/>
<evidence type="ECO:0000313" key="2">
    <source>
        <dbReference type="Proteomes" id="UP000294567"/>
    </source>
</evidence>